<name>A0A124HG73_9ACTN</name>
<organism evidence="3 4">
    <name type="scientific">Streptomyces yokosukanensis</name>
    <dbReference type="NCBI Taxonomy" id="67386"/>
    <lineage>
        <taxon>Bacteria</taxon>
        <taxon>Bacillati</taxon>
        <taxon>Actinomycetota</taxon>
        <taxon>Actinomycetes</taxon>
        <taxon>Kitasatosporales</taxon>
        <taxon>Streptomycetaceae</taxon>
        <taxon>Streptomyces</taxon>
    </lineage>
</organism>
<dbReference type="OrthoDB" id="3212066at2"/>
<feature type="region of interest" description="Disordered" evidence="1">
    <location>
        <begin position="1"/>
        <end position="50"/>
    </location>
</feature>
<gene>
    <name evidence="3" type="ORF">AQI95_14680</name>
</gene>
<dbReference type="STRING" id="67386.AQI95_14680"/>
<evidence type="ECO:0000313" key="3">
    <source>
        <dbReference type="EMBL" id="KUN06144.1"/>
    </source>
</evidence>
<dbReference type="EMBL" id="LMWN01000018">
    <property type="protein sequence ID" value="KUN06144.1"/>
    <property type="molecule type" value="Genomic_DNA"/>
</dbReference>
<dbReference type="RefSeq" id="WP_067122559.1">
    <property type="nucleotide sequence ID" value="NZ_JBFACD010000022.1"/>
</dbReference>
<feature type="domain" description="DUF5709" evidence="2">
    <location>
        <begin position="103"/>
        <end position="151"/>
    </location>
</feature>
<sequence>MDSADSWGDDVYQPDSSEIREDSGVLDVEDTLDSDGVGDPLDRGWSPPERPWAVEHIGVTAAERQAGETLDQRLSEELPDLATPDGDDLGDCAETDGELLDNEVGNLRSGRLVAPDEGAHEDEEAALVATDVGIDGAAASAEEAAMHIVDEDFLSG</sequence>
<dbReference type="InterPro" id="IPR043763">
    <property type="entry name" value="DUF5709"/>
</dbReference>
<proteinExistence type="predicted"/>
<dbReference type="AlphaFoldDB" id="A0A124HG73"/>
<evidence type="ECO:0000313" key="4">
    <source>
        <dbReference type="Proteomes" id="UP000053127"/>
    </source>
</evidence>
<evidence type="ECO:0000256" key="1">
    <source>
        <dbReference type="SAM" id="MobiDB-lite"/>
    </source>
</evidence>
<accession>A0A124HG73</accession>
<keyword evidence="4" id="KW-1185">Reference proteome</keyword>
<dbReference type="Proteomes" id="UP000053127">
    <property type="component" value="Unassembled WGS sequence"/>
</dbReference>
<protein>
    <recommendedName>
        <fullName evidence="2">DUF5709 domain-containing protein</fullName>
    </recommendedName>
</protein>
<evidence type="ECO:0000259" key="2">
    <source>
        <dbReference type="Pfam" id="PF18970"/>
    </source>
</evidence>
<comment type="caution">
    <text evidence="3">The sequence shown here is derived from an EMBL/GenBank/DDBJ whole genome shotgun (WGS) entry which is preliminary data.</text>
</comment>
<reference evidence="3 4" key="1">
    <citation type="submission" date="2015-10" db="EMBL/GenBank/DDBJ databases">
        <title>Draft genome sequence of Streptomyces yokosukanensis DSM 40224, type strain for the species Streptomyces yokosukanensis.</title>
        <authorList>
            <person name="Ruckert C."/>
            <person name="Winkler A."/>
            <person name="Kalinowski J."/>
            <person name="Kampfer P."/>
            <person name="Glaeser S."/>
        </authorList>
    </citation>
    <scope>NUCLEOTIDE SEQUENCE [LARGE SCALE GENOMIC DNA]</scope>
    <source>
        <strain evidence="3 4">DSM 40224</strain>
    </source>
</reference>
<dbReference type="Pfam" id="PF18970">
    <property type="entry name" value="DUF5709"/>
    <property type="match status" value="1"/>
</dbReference>